<keyword evidence="3" id="KW-1185">Reference proteome</keyword>
<feature type="region of interest" description="Disordered" evidence="1">
    <location>
        <begin position="152"/>
        <end position="201"/>
    </location>
</feature>
<proteinExistence type="predicted"/>
<evidence type="ECO:0000313" key="3">
    <source>
        <dbReference type="Proteomes" id="UP001152622"/>
    </source>
</evidence>
<reference evidence="2" key="1">
    <citation type="journal article" date="2023" name="Science">
        <title>Genome structures resolve the early diversification of teleost fishes.</title>
        <authorList>
            <person name="Parey E."/>
            <person name="Louis A."/>
            <person name="Montfort J."/>
            <person name="Bouchez O."/>
            <person name="Roques C."/>
            <person name="Iampietro C."/>
            <person name="Lluch J."/>
            <person name="Castinel A."/>
            <person name="Donnadieu C."/>
            <person name="Desvignes T."/>
            <person name="Floi Bucao C."/>
            <person name="Jouanno E."/>
            <person name="Wen M."/>
            <person name="Mejri S."/>
            <person name="Dirks R."/>
            <person name="Jansen H."/>
            <person name="Henkel C."/>
            <person name="Chen W.J."/>
            <person name="Zahm M."/>
            <person name="Cabau C."/>
            <person name="Klopp C."/>
            <person name="Thompson A.W."/>
            <person name="Robinson-Rechavi M."/>
            <person name="Braasch I."/>
            <person name="Lecointre G."/>
            <person name="Bobe J."/>
            <person name="Postlethwait J.H."/>
            <person name="Berthelot C."/>
            <person name="Roest Crollius H."/>
            <person name="Guiguen Y."/>
        </authorList>
    </citation>
    <scope>NUCLEOTIDE SEQUENCE</scope>
    <source>
        <strain evidence="2">WJC10195</strain>
    </source>
</reference>
<dbReference type="Proteomes" id="UP001152622">
    <property type="component" value="Chromosome 3"/>
</dbReference>
<sequence length="277" mass="30939">MSQQVDDDQALTGQGPNVTVPLPTAQCHPQRGLALRPTSRETGLGSQVAGILSEKAALFPPFLPHKQLMKERSAAFGAFVLAVLVPLTEWWRCRVPHPPSRVENELPQHDRAPGPLETFSPFQGTGLQAVRQGRMQSQCFCCCCKPGVEKEDKPLRPVSEEEQPSGRSGEREASRPFIGPALSGLHQRPRTGGEGRSVTSRGERFMARRLHHVQMKPECVSPWERRFNCQRVDFQPRRPYWISKIQQSPVNPPPLNPKGLLKSEYRTPAPITEVHAT</sequence>
<name>A0A9Q1G1Z4_SYNKA</name>
<protein>
    <submittedName>
        <fullName evidence="2">Uncharacterized protein</fullName>
    </submittedName>
</protein>
<evidence type="ECO:0000256" key="1">
    <source>
        <dbReference type="SAM" id="MobiDB-lite"/>
    </source>
</evidence>
<accession>A0A9Q1G1Z4</accession>
<gene>
    <name evidence="2" type="ORF">SKAU_G00113140</name>
</gene>
<evidence type="ECO:0000313" key="2">
    <source>
        <dbReference type="EMBL" id="KAJ8371286.1"/>
    </source>
</evidence>
<dbReference type="EMBL" id="JAINUF010000003">
    <property type="protein sequence ID" value="KAJ8371286.1"/>
    <property type="molecule type" value="Genomic_DNA"/>
</dbReference>
<dbReference type="AlphaFoldDB" id="A0A9Q1G1Z4"/>
<feature type="region of interest" description="Disordered" evidence="1">
    <location>
        <begin position="1"/>
        <end position="25"/>
    </location>
</feature>
<comment type="caution">
    <text evidence="2">The sequence shown here is derived from an EMBL/GenBank/DDBJ whole genome shotgun (WGS) entry which is preliminary data.</text>
</comment>
<organism evidence="2 3">
    <name type="scientific">Synaphobranchus kaupii</name>
    <name type="common">Kaup's arrowtooth eel</name>
    <dbReference type="NCBI Taxonomy" id="118154"/>
    <lineage>
        <taxon>Eukaryota</taxon>
        <taxon>Metazoa</taxon>
        <taxon>Chordata</taxon>
        <taxon>Craniata</taxon>
        <taxon>Vertebrata</taxon>
        <taxon>Euteleostomi</taxon>
        <taxon>Actinopterygii</taxon>
        <taxon>Neopterygii</taxon>
        <taxon>Teleostei</taxon>
        <taxon>Anguilliformes</taxon>
        <taxon>Synaphobranchidae</taxon>
        <taxon>Synaphobranchus</taxon>
    </lineage>
</organism>